<evidence type="ECO:0000259" key="13">
    <source>
        <dbReference type="SMART" id="SM00856"/>
    </source>
</evidence>
<dbReference type="KEGG" id="aprc:113852257"/>
<dbReference type="InterPro" id="IPR000070">
    <property type="entry name" value="Pectinesterase_cat"/>
</dbReference>
<dbReference type="Gene3D" id="1.20.140.40">
    <property type="entry name" value="Invertase/pectin methylesterase inhibitor family protein"/>
    <property type="match status" value="1"/>
</dbReference>
<evidence type="ECO:0000256" key="1">
    <source>
        <dbReference type="ARBA" id="ARBA00004191"/>
    </source>
</evidence>
<evidence type="ECO:0000256" key="3">
    <source>
        <dbReference type="ARBA" id="ARBA00006027"/>
    </source>
</evidence>
<dbReference type="GO" id="GO:0004857">
    <property type="term" value="F:enzyme inhibitor activity"/>
    <property type="evidence" value="ECO:0007669"/>
    <property type="project" value="InterPro"/>
</dbReference>
<evidence type="ECO:0000256" key="7">
    <source>
        <dbReference type="ARBA" id="ARBA00022525"/>
    </source>
</evidence>
<keyword evidence="10 12" id="KW-0961">Cell wall biogenesis/degradation</keyword>
<evidence type="ECO:0000256" key="4">
    <source>
        <dbReference type="ARBA" id="ARBA00007786"/>
    </source>
</evidence>
<keyword evidence="14" id="KW-1185">Reference proteome</keyword>
<dbReference type="PANTHER" id="PTHR31707">
    <property type="entry name" value="PECTINESTERASE"/>
    <property type="match status" value="1"/>
</dbReference>
<accession>A0A8B8K3Q9</accession>
<dbReference type="PROSITE" id="PS00503">
    <property type="entry name" value="PECTINESTERASE_2"/>
    <property type="match status" value="1"/>
</dbReference>
<evidence type="ECO:0000256" key="5">
    <source>
        <dbReference type="ARBA" id="ARBA00013229"/>
    </source>
</evidence>
<dbReference type="Gene3D" id="2.160.20.10">
    <property type="entry name" value="Single-stranded right-handed beta-helix, Pectin lyase-like"/>
    <property type="match status" value="1"/>
</dbReference>
<dbReference type="InterPro" id="IPR033131">
    <property type="entry name" value="Pectinesterase_Asp_AS"/>
</dbReference>
<evidence type="ECO:0000256" key="11">
    <source>
        <dbReference type="PROSITE-ProRule" id="PRU10040"/>
    </source>
</evidence>
<dbReference type="SUPFAM" id="SSF51126">
    <property type="entry name" value="Pectin lyase-like"/>
    <property type="match status" value="1"/>
</dbReference>
<dbReference type="Pfam" id="PF01095">
    <property type="entry name" value="Pectinesterase"/>
    <property type="match status" value="1"/>
</dbReference>
<dbReference type="InterPro" id="IPR035513">
    <property type="entry name" value="Invertase/methylesterase_inhib"/>
</dbReference>
<dbReference type="PROSITE" id="PS00800">
    <property type="entry name" value="PECTINESTERASE_1"/>
    <property type="match status" value="1"/>
</dbReference>
<dbReference type="RefSeq" id="XP_027338296.1">
    <property type="nucleotide sequence ID" value="XM_027482495.1"/>
</dbReference>
<dbReference type="SMART" id="SM00856">
    <property type="entry name" value="PMEI"/>
    <property type="match status" value="1"/>
</dbReference>
<reference evidence="14" key="1">
    <citation type="journal article" date="2019" name="Toxins">
        <title>Detection of Abrin-Like and Prepropulchellin-Like Toxin Genes and Transcripts Using Whole Genome Sequencing and Full-Length Transcript Sequencing of Abrus precatorius.</title>
        <authorList>
            <person name="Hovde B.T."/>
            <person name="Daligault H.E."/>
            <person name="Hanschen E.R."/>
            <person name="Kunde Y.A."/>
            <person name="Johnson M.B."/>
            <person name="Starkenburg S.R."/>
            <person name="Johnson S.L."/>
        </authorList>
    </citation>
    <scope>NUCLEOTIDE SEQUENCE [LARGE SCALE GENOMIC DNA]</scope>
</reference>
<keyword evidence="8 12" id="KW-0378">Hydrolase</keyword>
<dbReference type="OrthoDB" id="2019149at2759"/>
<dbReference type="NCBIfam" id="TIGR01614">
    <property type="entry name" value="PME_inhib"/>
    <property type="match status" value="1"/>
</dbReference>
<dbReference type="EC" id="3.1.1.11" evidence="5 12"/>
<dbReference type="InterPro" id="IPR018040">
    <property type="entry name" value="Pectinesterase_Tyr_AS"/>
</dbReference>
<dbReference type="InterPro" id="IPR011050">
    <property type="entry name" value="Pectin_lyase_fold/virulence"/>
</dbReference>
<dbReference type="InterPro" id="IPR012334">
    <property type="entry name" value="Pectin_lyas_fold"/>
</dbReference>
<dbReference type="Pfam" id="PF04043">
    <property type="entry name" value="PMEI"/>
    <property type="match status" value="1"/>
</dbReference>
<gene>
    <name evidence="15" type="primary">LOC113852257</name>
</gene>
<comment type="similarity">
    <text evidence="4">In the C-terminal section; belongs to the pectinesterase family.</text>
</comment>
<evidence type="ECO:0000256" key="9">
    <source>
        <dbReference type="ARBA" id="ARBA00023085"/>
    </source>
</evidence>
<dbReference type="GO" id="GO:0042545">
    <property type="term" value="P:cell wall modification"/>
    <property type="evidence" value="ECO:0007669"/>
    <property type="project" value="UniProtKB-UniRule"/>
</dbReference>
<keyword evidence="7 12" id="KW-0964">Secreted</keyword>
<evidence type="ECO:0000256" key="2">
    <source>
        <dbReference type="ARBA" id="ARBA00005184"/>
    </source>
</evidence>
<dbReference type="UniPathway" id="UPA00545">
    <property type="reaction ID" value="UER00823"/>
</dbReference>
<feature type="domain" description="Pectinesterase inhibitor" evidence="13">
    <location>
        <begin position="36"/>
        <end position="187"/>
    </location>
</feature>
<dbReference type="SUPFAM" id="SSF101148">
    <property type="entry name" value="Plant invertase/pectin methylesterase inhibitor"/>
    <property type="match status" value="1"/>
</dbReference>
<dbReference type="FunFam" id="1.20.140.40:FF:000001">
    <property type="entry name" value="Pectinesterase"/>
    <property type="match status" value="1"/>
</dbReference>
<evidence type="ECO:0000313" key="14">
    <source>
        <dbReference type="Proteomes" id="UP000694853"/>
    </source>
</evidence>
<comment type="subcellular location">
    <subcellularLocation>
        <location evidence="1 12">Secreted</location>
        <location evidence="1 12">Cell wall</location>
    </subcellularLocation>
</comment>
<dbReference type="CDD" id="cd15798">
    <property type="entry name" value="PMEI-like_3"/>
    <property type="match status" value="1"/>
</dbReference>
<dbReference type="GO" id="GO:0045490">
    <property type="term" value="P:pectin catabolic process"/>
    <property type="evidence" value="ECO:0007669"/>
    <property type="project" value="UniProtKB-UniRule"/>
</dbReference>
<dbReference type="FunFam" id="2.160.20.10:FF:000029">
    <property type="entry name" value="Pectinesterase 4"/>
    <property type="match status" value="1"/>
</dbReference>
<dbReference type="GO" id="GO:0030599">
    <property type="term" value="F:pectinesterase activity"/>
    <property type="evidence" value="ECO:0007669"/>
    <property type="project" value="UniProtKB-UniRule"/>
</dbReference>
<comment type="catalytic activity">
    <reaction evidence="12">
        <text>[(1-&gt;4)-alpha-D-galacturonosyl methyl ester](n) + n H2O = [(1-&gt;4)-alpha-D-galacturonosyl](n) + n methanol + n H(+)</text>
        <dbReference type="Rhea" id="RHEA:22380"/>
        <dbReference type="Rhea" id="RHEA-COMP:14570"/>
        <dbReference type="Rhea" id="RHEA-COMP:14573"/>
        <dbReference type="ChEBI" id="CHEBI:15377"/>
        <dbReference type="ChEBI" id="CHEBI:15378"/>
        <dbReference type="ChEBI" id="CHEBI:17790"/>
        <dbReference type="ChEBI" id="CHEBI:140522"/>
        <dbReference type="ChEBI" id="CHEBI:140523"/>
        <dbReference type="EC" id="3.1.1.11"/>
    </reaction>
</comment>
<evidence type="ECO:0000256" key="8">
    <source>
        <dbReference type="ARBA" id="ARBA00022801"/>
    </source>
</evidence>
<keyword evidence="6 12" id="KW-0134">Cell wall</keyword>
<feature type="active site" evidence="11">
    <location>
        <position position="387"/>
    </location>
</feature>
<comment type="function">
    <text evidence="12">Acts in the modification of cell walls via demethylesterification of cell wall pectin.</text>
</comment>
<organism evidence="14 15">
    <name type="scientific">Abrus precatorius</name>
    <name type="common">Indian licorice</name>
    <name type="synonym">Glycine abrus</name>
    <dbReference type="NCBI Taxonomy" id="3816"/>
    <lineage>
        <taxon>Eukaryota</taxon>
        <taxon>Viridiplantae</taxon>
        <taxon>Streptophyta</taxon>
        <taxon>Embryophyta</taxon>
        <taxon>Tracheophyta</taxon>
        <taxon>Spermatophyta</taxon>
        <taxon>Magnoliopsida</taxon>
        <taxon>eudicotyledons</taxon>
        <taxon>Gunneridae</taxon>
        <taxon>Pentapetalae</taxon>
        <taxon>rosids</taxon>
        <taxon>fabids</taxon>
        <taxon>Fabales</taxon>
        <taxon>Fabaceae</taxon>
        <taxon>Papilionoideae</taxon>
        <taxon>50 kb inversion clade</taxon>
        <taxon>NPAAA clade</taxon>
        <taxon>indigoferoid/millettioid clade</taxon>
        <taxon>Abreae</taxon>
        <taxon>Abrus</taxon>
    </lineage>
</organism>
<dbReference type="AlphaFoldDB" id="A0A8B8K3Q9"/>
<dbReference type="GeneID" id="113852257"/>
<evidence type="ECO:0000256" key="10">
    <source>
        <dbReference type="ARBA" id="ARBA00023316"/>
    </source>
</evidence>
<feature type="chain" id="PRO_5034249147" description="Pectinesterase" evidence="12">
    <location>
        <begin position="18"/>
        <end position="582"/>
    </location>
</feature>
<protein>
    <recommendedName>
        <fullName evidence="5 12">Pectinesterase</fullName>
        <ecNumber evidence="5 12">3.1.1.11</ecNumber>
    </recommendedName>
</protein>
<dbReference type="Proteomes" id="UP000694853">
    <property type="component" value="Unplaced"/>
</dbReference>
<proteinExistence type="inferred from homology"/>
<evidence type="ECO:0000256" key="12">
    <source>
        <dbReference type="RuleBase" id="RU000589"/>
    </source>
</evidence>
<reference evidence="15" key="2">
    <citation type="submission" date="2025-08" db="UniProtKB">
        <authorList>
            <consortium name="RefSeq"/>
        </authorList>
    </citation>
    <scope>IDENTIFICATION</scope>
    <source>
        <tissue evidence="15">Young leaves</tissue>
    </source>
</reference>
<keyword evidence="12" id="KW-0732">Signal</keyword>
<evidence type="ECO:0000313" key="15">
    <source>
        <dbReference type="RefSeq" id="XP_027338296.1"/>
    </source>
</evidence>
<sequence>MVGISSVLLVAMVAAVAVSLTHRGATLDGNDHLHSSQRTNVDILCQPTQYQETCKKSLEKSSETANMKELIKTAFNATAIELLNHINNSTLYQELAKDNMTRQAMDICKEVLDYAVDGIHKSVDTLDKFELSKVSEFAYDLKVWLTGSLSHQQTCLDGFVNTTTNAGETMAKVMNTSLELSSNAVDIVNGASEFFKELNLTTKGNRKLLSLVGGGFPSWVSEGQRSLLEVGPGDVKPNVLVAQDGSGQFKTLADALKTVPPNNAQPFVIYVKAGVYNEIVNVAKEMTHVTVIGDGPTKTIFTGSLNYVDGFLVYNTATFGVNGDYFIGKNIGFENTAGSEKRQAVALRVTTDHAAFYNCKIDGFENSLYAQSQRQFYRDCTISGTVDFVFGDAFGVFQNCNLTVRKPLDNQRCTVTASGRTTPNSPSALVFQSCHFTGDADVATLTPKIAYLGRPWKPYSKVVIIDSLIDNIFSPEGYIAWMGRAFMDTCTFFEYNNKGAGADTSARVKWPGVRTISSVEAGDYYPGRFFQLANSTERDAWIVDSGVPYSLGPIVTVTAQAQAQAQSPIPTVLVKGESKTHA</sequence>
<dbReference type="InterPro" id="IPR006501">
    <property type="entry name" value="Pectinesterase_inhib_dom"/>
</dbReference>
<keyword evidence="9 12" id="KW-0063">Aspartyl esterase</keyword>
<name>A0A8B8K3Q9_ABRPR</name>
<comment type="pathway">
    <text evidence="2 12">Glycan metabolism; pectin degradation; 2-dehydro-3-deoxy-D-gluconate from pectin: step 1/5.</text>
</comment>
<comment type="similarity">
    <text evidence="3">In the N-terminal section; belongs to the PMEI family.</text>
</comment>
<feature type="signal peptide" evidence="12">
    <location>
        <begin position="1"/>
        <end position="17"/>
    </location>
</feature>
<evidence type="ECO:0000256" key="6">
    <source>
        <dbReference type="ARBA" id="ARBA00022512"/>
    </source>
</evidence>